<gene>
    <name evidence="2" type="ORF">HHK36_012908</name>
</gene>
<accession>A0A835DIM7</accession>
<dbReference type="GO" id="GO:0006629">
    <property type="term" value="P:lipid metabolic process"/>
    <property type="evidence" value="ECO:0007669"/>
    <property type="project" value="InterPro"/>
</dbReference>
<proteinExistence type="predicted"/>
<evidence type="ECO:0000256" key="1">
    <source>
        <dbReference type="SAM" id="SignalP"/>
    </source>
</evidence>
<reference evidence="2 3" key="1">
    <citation type="submission" date="2020-04" db="EMBL/GenBank/DDBJ databases">
        <title>Plant Genome Project.</title>
        <authorList>
            <person name="Zhang R.-G."/>
        </authorList>
    </citation>
    <scope>NUCLEOTIDE SEQUENCE [LARGE SCALE GENOMIC DNA]</scope>
    <source>
        <strain evidence="2">YNK0</strain>
        <tissue evidence="2">Leaf</tissue>
    </source>
</reference>
<dbReference type="EMBL" id="JABCRI010000008">
    <property type="protein sequence ID" value="KAF8401957.1"/>
    <property type="molecule type" value="Genomic_DNA"/>
</dbReference>
<dbReference type="AlphaFoldDB" id="A0A835DIM7"/>
<dbReference type="Proteomes" id="UP000655225">
    <property type="component" value="Unassembled WGS sequence"/>
</dbReference>
<protein>
    <recommendedName>
        <fullName evidence="4">Phospholipid--sterol O-acyltransferase</fullName>
    </recommendedName>
</protein>
<keyword evidence="1" id="KW-0732">Signal</keyword>
<dbReference type="InterPro" id="IPR029058">
    <property type="entry name" value="AB_hydrolase_fold"/>
</dbReference>
<dbReference type="Pfam" id="PF02450">
    <property type="entry name" value="LCAT"/>
    <property type="match status" value="3"/>
</dbReference>
<dbReference type="OMA" id="RDINAYP"/>
<sequence>MNGLRYLIVAFLLLGGLYRSSVNGGGFSGDYSKLSGIIIPGFASTQLRAWSILDCPYSPLDFNPLDLVWLDSTKLLSAVNCWLKCMLLDPYNQTDHPECRSRPDSGLPAITELDPGYITESVIVGIFLGITRELFDKRNITASNLKTLTLYSIDWRGIILNEIYSFLMPHLDVGASRSSQSLCEVFNVVPTDSHETQAREALICLQFHSFREFFRVGWLVGPLSSVWKEWIKWCIEFGVEANAILAFPYDWRLSASMLEERDLYFHKLKLTFETALKLRGGPSLVFAHSLGNNVFRYFLEWLKLEIAPKKYIPWLDEHIHAYFAVGSPLLGATQTVEATLSGFTFGLPISEGTARLLFNSFGSSLWMMPFSKYCRTENTYWKHFSEQREKGHQTYHCDKKEFQLNYSGWPTNIINIEIPSTRDINAYPSISEVAQANFSRTECGLPTQLSFSAREISDGTFFRAIEDYDPDSKRVLYQLQKSGNLVSGNPGAASGDETAPYHSLSWCKSWLGPKVNITRAPQPEHDGSDVQIDLNVEHHHDTDIVPNMTRSPRVKYITYYEDSESIPGKRTAVWELDKSMVIIPA</sequence>
<feature type="signal peptide" evidence="1">
    <location>
        <begin position="1"/>
        <end position="24"/>
    </location>
</feature>
<dbReference type="InterPro" id="IPR003386">
    <property type="entry name" value="LACT/PDAT_acylTrfase"/>
</dbReference>
<dbReference type="PANTHER" id="PTHR11440">
    <property type="entry name" value="LECITHIN-CHOLESTEROL ACYLTRANSFERASE-RELATED"/>
    <property type="match status" value="1"/>
</dbReference>
<organism evidence="2 3">
    <name type="scientific">Tetracentron sinense</name>
    <name type="common">Spur-leaf</name>
    <dbReference type="NCBI Taxonomy" id="13715"/>
    <lineage>
        <taxon>Eukaryota</taxon>
        <taxon>Viridiplantae</taxon>
        <taxon>Streptophyta</taxon>
        <taxon>Embryophyta</taxon>
        <taxon>Tracheophyta</taxon>
        <taxon>Spermatophyta</taxon>
        <taxon>Magnoliopsida</taxon>
        <taxon>Trochodendrales</taxon>
        <taxon>Trochodendraceae</taxon>
        <taxon>Tetracentron</taxon>
    </lineage>
</organism>
<dbReference type="Gene3D" id="3.40.50.1820">
    <property type="entry name" value="alpha/beta hydrolase"/>
    <property type="match status" value="1"/>
</dbReference>
<evidence type="ECO:0000313" key="3">
    <source>
        <dbReference type="Proteomes" id="UP000655225"/>
    </source>
</evidence>
<comment type="caution">
    <text evidence="2">The sequence shown here is derived from an EMBL/GenBank/DDBJ whole genome shotgun (WGS) entry which is preliminary data.</text>
</comment>
<feature type="chain" id="PRO_5032724403" description="Phospholipid--sterol O-acyltransferase" evidence="1">
    <location>
        <begin position="25"/>
        <end position="585"/>
    </location>
</feature>
<name>A0A835DIM7_TETSI</name>
<evidence type="ECO:0000313" key="2">
    <source>
        <dbReference type="EMBL" id="KAF8401957.1"/>
    </source>
</evidence>
<evidence type="ECO:0008006" key="4">
    <source>
        <dbReference type="Google" id="ProtNLM"/>
    </source>
</evidence>
<dbReference type="GO" id="GO:0008374">
    <property type="term" value="F:O-acyltransferase activity"/>
    <property type="evidence" value="ECO:0007669"/>
    <property type="project" value="InterPro"/>
</dbReference>
<keyword evidence="3" id="KW-1185">Reference proteome</keyword>
<dbReference type="OrthoDB" id="190846at2759"/>